<reference evidence="10 11" key="1">
    <citation type="submission" date="2019-05" db="EMBL/GenBank/DDBJ databases">
        <title>Another draft genome of Portunus trituberculatus and its Hox gene families provides insights of decapod evolution.</title>
        <authorList>
            <person name="Jeong J.-H."/>
            <person name="Song I."/>
            <person name="Kim S."/>
            <person name="Choi T."/>
            <person name="Kim D."/>
            <person name="Ryu S."/>
            <person name="Kim W."/>
        </authorList>
    </citation>
    <scope>NUCLEOTIDE SEQUENCE [LARGE SCALE GENOMIC DNA]</scope>
    <source>
        <tissue evidence="10">Muscle</tissue>
    </source>
</reference>
<comment type="subcellular location">
    <subcellularLocation>
        <location evidence="1">Nucleus</location>
    </subcellularLocation>
</comment>
<dbReference type="PROSITE" id="PS00034">
    <property type="entry name" value="PAIRED_1"/>
    <property type="match status" value="1"/>
</dbReference>
<feature type="region of interest" description="Disordered" evidence="8">
    <location>
        <begin position="694"/>
        <end position="722"/>
    </location>
</feature>
<evidence type="ECO:0000256" key="5">
    <source>
        <dbReference type="ARBA" id="ARBA00023125"/>
    </source>
</evidence>
<dbReference type="EMBL" id="VSRR010001679">
    <property type="protein sequence ID" value="MPC26983.1"/>
    <property type="molecule type" value="Genomic_DNA"/>
</dbReference>
<dbReference type="InterPro" id="IPR009057">
    <property type="entry name" value="Homeodomain-like_sf"/>
</dbReference>
<comment type="caution">
    <text evidence="10">The sequence shown here is derived from an EMBL/GenBank/DDBJ whole genome shotgun (WGS) entry which is preliminary data.</text>
</comment>
<keyword evidence="5" id="KW-0238">DNA-binding</keyword>
<keyword evidence="2" id="KW-0217">Developmental protein</keyword>
<dbReference type="OrthoDB" id="3225452at2759"/>
<evidence type="ECO:0000256" key="1">
    <source>
        <dbReference type="ARBA" id="ARBA00004123"/>
    </source>
</evidence>
<dbReference type="PANTHER" id="PTHR45636">
    <property type="entry name" value="PAIRED BOX PROTEIN PAX-6-RELATED-RELATED"/>
    <property type="match status" value="1"/>
</dbReference>
<dbReference type="PROSITE" id="PS51057">
    <property type="entry name" value="PAIRED_2"/>
    <property type="match status" value="1"/>
</dbReference>
<feature type="region of interest" description="Disordered" evidence="8">
    <location>
        <begin position="328"/>
        <end position="363"/>
    </location>
</feature>
<feature type="domain" description="Paired" evidence="9">
    <location>
        <begin position="153"/>
        <end position="279"/>
    </location>
</feature>
<dbReference type="GO" id="GO:0000981">
    <property type="term" value="F:DNA-binding transcription factor activity, RNA polymerase II-specific"/>
    <property type="evidence" value="ECO:0007669"/>
    <property type="project" value="TreeGrafter"/>
</dbReference>
<keyword evidence="6" id="KW-0804">Transcription</keyword>
<keyword evidence="4" id="KW-0805">Transcription regulation</keyword>
<evidence type="ECO:0000256" key="7">
    <source>
        <dbReference type="ARBA" id="ARBA00023242"/>
    </source>
</evidence>
<dbReference type="InterPro" id="IPR001523">
    <property type="entry name" value="Paired_dom"/>
</dbReference>
<dbReference type="Proteomes" id="UP000324222">
    <property type="component" value="Unassembled WGS sequence"/>
</dbReference>
<feature type="region of interest" description="Disordered" evidence="8">
    <location>
        <begin position="579"/>
        <end position="643"/>
    </location>
</feature>
<evidence type="ECO:0000256" key="3">
    <source>
        <dbReference type="ARBA" id="ARBA00022724"/>
    </source>
</evidence>
<dbReference type="PANTHER" id="PTHR45636:SF41">
    <property type="entry name" value="PAIRED BOX PROTEIN PAX-6-RELATED"/>
    <property type="match status" value="1"/>
</dbReference>
<dbReference type="Pfam" id="PF00292">
    <property type="entry name" value="PAX"/>
    <property type="match status" value="1"/>
</dbReference>
<feature type="compositionally biased region" description="Low complexity" evidence="8">
    <location>
        <begin position="620"/>
        <end position="629"/>
    </location>
</feature>
<dbReference type="FunFam" id="1.10.10.10:FF:000003">
    <property type="entry name" value="Paired box protein Pax-6"/>
    <property type="match status" value="1"/>
</dbReference>
<evidence type="ECO:0000256" key="6">
    <source>
        <dbReference type="ARBA" id="ARBA00023163"/>
    </source>
</evidence>
<dbReference type="SUPFAM" id="SSF46689">
    <property type="entry name" value="Homeodomain-like"/>
    <property type="match status" value="1"/>
</dbReference>
<evidence type="ECO:0000259" key="9">
    <source>
        <dbReference type="PROSITE" id="PS51057"/>
    </source>
</evidence>
<protein>
    <submittedName>
        <fullName evidence="10">Paired box protein Pax-2a</fullName>
    </submittedName>
</protein>
<evidence type="ECO:0000313" key="10">
    <source>
        <dbReference type="EMBL" id="MPC26983.1"/>
    </source>
</evidence>
<dbReference type="InterPro" id="IPR036388">
    <property type="entry name" value="WH-like_DNA-bd_sf"/>
</dbReference>
<proteinExistence type="predicted"/>
<dbReference type="PRINTS" id="PR00027">
    <property type="entry name" value="PAIREDBOX"/>
</dbReference>
<evidence type="ECO:0000256" key="2">
    <source>
        <dbReference type="ARBA" id="ARBA00022473"/>
    </source>
</evidence>
<dbReference type="GO" id="GO:0005634">
    <property type="term" value="C:nucleus"/>
    <property type="evidence" value="ECO:0007669"/>
    <property type="project" value="UniProtKB-SubCell"/>
</dbReference>
<feature type="region of interest" description="Disordered" evidence="8">
    <location>
        <begin position="757"/>
        <end position="780"/>
    </location>
</feature>
<feature type="compositionally biased region" description="Pro residues" evidence="8">
    <location>
        <begin position="766"/>
        <end position="776"/>
    </location>
</feature>
<name>A0A5B7E197_PORTR</name>
<organism evidence="10 11">
    <name type="scientific">Portunus trituberculatus</name>
    <name type="common">Swimming crab</name>
    <name type="synonym">Neptunus trituberculatus</name>
    <dbReference type="NCBI Taxonomy" id="210409"/>
    <lineage>
        <taxon>Eukaryota</taxon>
        <taxon>Metazoa</taxon>
        <taxon>Ecdysozoa</taxon>
        <taxon>Arthropoda</taxon>
        <taxon>Crustacea</taxon>
        <taxon>Multicrustacea</taxon>
        <taxon>Malacostraca</taxon>
        <taxon>Eumalacostraca</taxon>
        <taxon>Eucarida</taxon>
        <taxon>Decapoda</taxon>
        <taxon>Pleocyemata</taxon>
        <taxon>Brachyura</taxon>
        <taxon>Eubrachyura</taxon>
        <taxon>Portunoidea</taxon>
        <taxon>Portunidae</taxon>
        <taxon>Portuninae</taxon>
        <taxon>Portunus</taxon>
    </lineage>
</organism>
<feature type="region of interest" description="Disordered" evidence="8">
    <location>
        <begin position="803"/>
        <end position="846"/>
    </location>
</feature>
<dbReference type="SMART" id="SM00351">
    <property type="entry name" value="PAX"/>
    <property type="match status" value="1"/>
</dbReference>
<sequence length="1025" mass="108439">MTVGPAGAQPAICLASRCFGSLLHYLRHIETFSISLSICFLRLVQSSRHGTQGEAITGSSPTVLQVPNIFEARAVLRRHRRLAAPIHLRLTPCWCRGLTPAAVLDSLQSHAVLVQGTDSLCRAGLASHAVLVQGTDSICCAGLASHAVLVQGGRCGVNQLGGHYANGRPLPAVTRWRILQLALLGYRPCDISRHLLVSHGCVSKILARFAETGSILPGAIGGSKPRVSTPAVVATIRQYKRQNPAMFAWEIRSRLARDGVCPHAHLPSISSINRILRATHLPHLPEGRGLSADNLPLPCLSPPTTGGPTDPYPAPAVPLACLPTASPPARLATDAAPSPPREVSRGNGDTGTSTIDAATGPSPPCLLRLPGSSGGQAWSGEHLVGAASGLSGALHSAAAVARYADHRVSLLSAQLRPLPLTALKLDSFEGSSGCAEESGNAPHAALTIKGVPPPPALHSILQSSYPFRFPKVPPDTIFPLPFPCPAPPTLPPPHHTLPNTDPASLLPAASHRLHLAPLASPPPLVLQGACVTTTPAHTTPQDGRHLTLTDPPLADAPAVSGVGGDTPVHRVTTVTERLSFSPYTAPRRRKASSEAPDAPAWPPHVTPVSCSSDVTEESLSPPALTTPAAPHSPPPVRRSPKPRITLRIKRCRVVRSTDNQQGHTDWKGVKAEETSVAGRGAERVSTISPALTITNNTPPEPQHNDQQPHNLPGPATRPATQHDTVTLKCTPLPLWEGVRERHAPATPRGAVRTARVEVGEDEHGKSPPPPPLPPLPVFTSAGESRDMKVSREVCAQSFHTAGRGCSPTTAVHTSTEGREHMSGSRRAHLREPQENADRSTHAAGGSEVRRVCDAAVTAGRRKLSNDAYLKIPTSTAQRRPDTGKRGRGNLLSDKEQQWGASLLARPCSCRARAVREGKAGFESATEQRDKLSATHAAALPCLDTHLTHHRGQRRCTKNVNLEPCTRKPDALLPTVTETNGLETLHAPGACERGEDTGDGDGDEPSAGMTSASNRLHTFMIRDILA</sequence>
<accession>A0A5B7E197</accession>
<evidence type="ECO:0000256" key="4">
    <source>
        <dbReference type="ARBA" id="ARBA00023015"/>
    </source>
</evidence>
<keyword evidence="7" id="KW-0539">Nucleus</keyword>
<evidence type="ECO:0000313" key="11">
    <source>
        <dbReference type="Proteomes" id="UP000324222"/>
    </source>
</evidence>
<dbReference type="InterPro" id="IPR043182">
    <property type="entry name" value="PAIRED_DNA-bd_dom"/>
</dbReference>
<gene>
    <name evidence="10" type="primary">pax2a</name>
    <name evidence="10" type="ORF">E2C01_020137</name>
</gene>
<feature type="region of interest" description="Disordered" evidence="8">
    <location>
        <begin position="986"/>
        <end position="1013"/>
    </location>
</feature>
<dbReference type="AlphaFoldDB" id="A0A5B7E197"/>
<dbReference type="Gene3D" id="1.10.10.10">
    <property type="entry name" value="Winged helix-like DNA-binding domain superfamily/Winged helix DNA-binding domain"/>
    <property type="match status" value="2"/>
</dbReference>
<feature type="compositionally biased region" description="Basic and acidic residues" evidence="8">
    <location>
        <begin position="829"/>
        <end position="840"/>
    </location>
</feature>
<evidence type="ECO:0000256" key="8">
    <source>
        <dbReference type="SAM" id="MobiDB-lite"/>
    </source>
</evidence>
<dbReference type="GO" id="GO:0000978">
    <property type="term" value="F:RNA polymerase II cis-regulatory region sequence-specific DNA binding"/>
    <property type="evidence" value="ECO:0007669"/>
    <property type="project" value="TreeGrafter"/>
</dbReference>
<keyword evidence="11" id="KW-1185">Reference proteome</keyword>
<keyword evidence="3" id="KW-0563">Paired box</keyword>
<dbReference type="InterPro" id="IPR043565">
    <property type="entry name" value="PAX_fam"/>
</dbReference>